<dbReference type="NCBIfam" id="TIGR02158">
    <property type="entry name" value="PA_CoA_Oxy3"/>
    <property type="match status" value="1"/>
</dbReference>
<dbReference type="Gene3D" id="1.20.1260.10">
    <property type="match status" value="1"/>
</dbReference>
<dbReference type="PIRSF" id="PIRSF037834">
    <property type="entry name" value="PA_CoA_Oase3"/>
    <property type="match status" value="1"/>
</dbReference>
<protein>
    <submittedName>
        <fullName evidence="1">1,2-phenylacetyl-CoA epoxidase subunit PaaC</fullName>
        <ecNumber evidence="1">1.14.13.149</ecNumber>
    </submittedName>
</protein>
<dbReference type="RefSeq" id="WP_368630130.1">
    <property type="nucleotide sequence ID" value="NZ_JAYWLU010000003.1"/>
</dbReference>
<evidence type="ECO:0000313" key="2">
    <source>
        <dbReference type="Proteomes" id="UP001558481"/>
    </source>
</evidence>
<dbReference type="InterPro" id="IPR007814">
    <property type="entry name" value="PaaA_PaaC"/>
</dbReference>
<comment type="caution">
    <text evidence="1">The sequence shown here is derived from an EMBL/GenBank/DDBJ whole genome shotgun (WGS) entry which is preliminary data.</text>
</comment>
<dbReference type="SUPFAM" id="SSF47240">
    <property type="entry name" value="Ferritin-like"/>
    <property type="match status" value="1"/>
</dbReference>
<dbReference type="Pfam" id="PF05138">
    <property type="entry name" value="PaaA_PaaC"/>
    <property type="match status" value="1"/>
</dbReference>
<gene>
    <name evidence="1" type="primary">paaC</name>
    <name evidence="1" type="ORF">VVR66_04820</name>
</gene>
<dbReference type="InterPro" id="IPR012347">
    <property type="entry name" value="Ferritin-like"/>
</dbReference>
<keyword evidence="1" id="KW-0560">Oxidoreductase</keyword>
<dbReference type="PANTHER" id="PTHR30458">
    <property type="entry name" value="PHENYLACETIC ACID DEGRADATION PROTEIN PAA"/>
    <property type="match status" value="1"/>
</dbReference>
<reference evidence="1 2" key="1">
    <citation type="journal article" date="2024" name="Fungal Genet. Biol.">
        <title>The porcine skin microbiome exhibits broad fungal antagonism.</title>
        <authorList>
            <person name="De La Cruz K.F."/>
            <person name="Townsend E.C."/>
            <person name="Alex Cheong J.Z."/>
            <person name="Salamzade R."/>
            <person name="Liu A."/>
            <person name="Sandstrom S."/>
            <person name="Davila E."/>
            <person name="Huang L."/>
            <person name="Xu K.H."/>
            <person name="Wu S.Y."/>
            <person name="Meudt J.J."/>
            <person name="Shanmuganayagam D."/>
            <person name="Gibson A.L.F."/>
            <person name="Kalan L.R."/>
        </authorList>
    </citation>
    <scope>NUCLEOTIDE SEQUENCE [LARGE SCALE GENOMIC DNA]</scope>
    <source>
        <strain evidence="1 2">LK2625</strain>
    </source>
</reference>
<dbReference type="EMBL" id="JAYWLU010000003">
    <property type="protein sequence ID" value="MEX3594028.1"/>
    <property type="molecule type" value="Genomic_DNA"/>
</dbReference>
<organism evidence="1 2">
    <name type="scientific">Kocuria carniphila</name>
    <dbReference type="NCBI Taxonomy" id="262208"/>
    <lineage>
        <taxon>Bacteria</taxon>
        <taxon>Bacillati</taxon>
        <taxon>Actinomycetota</taxon>
        <taxon>Actinomycetes</taxon>
        <taxon>Micrococcales</taxon>
        <taxon>Micrococcaceae</taxon>
        <taxon>Kocuria</taxon>
    </lineage>
</organism>
<dbReference type="InterPro" id="IPR009078">
    <property type="entry name" value="Ferritin-like_SF"/>
</dbReference>
<dbReference type="GO" id="GO:0097266">
    <property type="term" value="F:phenylacetyl-CoA 1,2-epoxidase activity"/>
    <property type="evidence" value="ECO:0007669"/>
    <property type="project" value="UniProtKB-EC"/>
</dbReference>
<evidence type="ECO:0000313" key="1">
    <source>
        <dbReference type="EMBL" id="MEX3594028.1"/>
    </source>
</evidence>
<dbReference type="PANTHER" id="PTHR30458:SF0">
    <property type="entry name" value="1,2-PHENYLACETYL-COA EPOXIDASE, SUBUNIT C"/>
    <property type="match status" value="1"/>
</dbReference>
<dbReference type="InterPro" id="IPR011882">
    <property type="entry name" value="PaaC"/>
</dbReference>
<dbReference type="InterPro" id="IPR052703">
    <property type="entry name" value="Aromatic_CoA_ox/epox"/>
</dbReference>
<dbReference type="EC" id="1.14.13.149" evidence="1"/>
<keyword evidence="2" id="KW-1185">Reference proteome</keyword>
<accession>A0ABV3V0X9</accession>
<sequence>MSAFASHDSATKQSAGNAITAEDIAGSGGKASEPVAQYALRLGDDSLMLAQRLGWWISRAPELEEDIALGNIALDMVGHARFLLTYAGSAWGKSEDDLAYFRDEEEFRSVRLVEQENGDFGQTIARQLLFSFYQYELYSALQSSQDQTLAAIADKAVKEVEYHQDHAAQWILRLGLGTDESKRRIQEGLYYMWPYLDELFADEPLHDELEGIAVRPSTLRENTMKRIAVRPSTLRENTMKRIEALLAEAELEVPKVTQARLSDAPRDGEYSEYRGYILAEMQSLARKHPGAKW</sequence>
<dbReference type="Proteomes" id="UP001558481">
    <property type="component" value="Unassembled WGS sequence"/>
</dbReference>
<proteinExistence type="predicted"/>
<name>A0ABV3V0X9_9MICC</name>